<evidence type="ECO:0000313" key="1">
    <source>
        <dbReference type="EMBL" id="KAL2054128.1"/>
    </source>
</evidence>
<organism evidence="1 2">
    <name type="scientific">Lepraria finkii</name>
    <dbReference type="NCBI Taxonomy" id="1340010"/>
    <lineage>
        <taxon>Eukaryota</taxon>
        <taxon>Fungi</taxon>
        <taxon>Dikarya</taxon>
        <taxon>Ascomycota</taxon>
        <taxon>Pezizomycotina</taxon>
        <taxon>Lecanoromycetes</taxon>
        <taxon>OSLEUM clade</taxon>
        <taxon>Lecanoromycetidae</taxon>
        <taxon>Lecanorales</taxon>
        <taxon>Lecanorineae</taxon>
        <taxon>Stereocaulaceae</taxon>
        <taxon>Lepraria</taxon>
    </lineage>
</organism>
<keyword evidence="2" id="KW-1185">Reference proteome</keyword>
<dbReference type="EMBL" id="JBHFEH010000017">
    <property type="protein sequence ID" value="KAL2054128.1"/>
    <property type="molecule type" value="Genomic_DNA"/>
</dbReference>
<comment type="caution">
    <text evidence="1">The sequence shown here is derived from an EMBL/GenBank/DDBJ whole genome shotgun (WGS) entry which is preliminary data.</text>
</comment>
<reference evidence="1 2" key="1">
    <citation type="submission" date="2024-09" db="EMBL/GenBank/DDBJ databases">
        <title>Rethinking Asexuality: The Enigmatic Case of Functional Sexual Genes in Lepraria (Stereocaulaceae).</title>
        <authorList>
            <person name="Doellman M."/>
            <person name="Sun Y."/>
            <person name="Barcenas-Pena A."/>
            <person name="Lumbsch H.T."/>
            <person name="Grewe F."/>
        </authorList>
    </citation>
    <scope>NUCLEOTIDE SEQUENCE [LARGE SCALE GENOMIC DNA]</scope>
    <source>
        <strain evidence="1 2">Grewe 0041</strain>
    </source>
</reference>
<protein>
    <recommendedName>
        <fullName evidence="3">SET domain-containing protein</fullName>
    </recommendedName>
</protein>
<evidence type="ECO:0000313" key="2">
    <source>
        <dbReference type="Proteomes" id="UP001590951"/>
    </source>
</evidence>
<sequence>MRGADFRFPLYVDCKPTAGFDLNMAEISPPGPQHHQFTAWAKKKGVKVNGVGPARISGHGLGIIAQRRIEAGEELVNVPTSALLTVNSIPEDFRNLHKDITVHGLLASFLAFSGVKTSLYGLWKATWPSVQEFEESMPILWPAHLRKPLDCNGEPTNAMEEKPTFLLPPAIGGRWRHILEFFMPREDEGLLAKQEKRMKADWKIVSEIFPNKTLEEYTYYWLVVNTRSFYFEVPGTTKFAREDRMVLCPFVDYFNHNDHGVSSQTGPFRKGSVLRDSVMWCLMRVDILSSVIVLMLWEKKSRLPMVATAMISYYVNMASF</sequence>
<dbReference type="PANTHER" id="PTHR13271">
    <property type="entry name" value="UNCHARACTERIZED PUTATIVE METHYLTRANSFERASE"/>
    <property type="match status" value="1"/>
</dbReference>
<proteinExistence type="predicted"/>
<dbReference type="InterPro" id="IPR050600">
    <property type="entry name" value="SETD3_SETD6_MTase"/>
</dbReference>
<accession>A0ABR4BE21</accession>
<gene>
    <name evidence="1" type="ORF">ABVK25_005667</name>
</gene>
<dbReference type="PANTHER" id="PTHR13271:SF137">
    <property type="entry name" value="SET DOMAIN-CONTAINING PROTEIN"/>
    <property type="match status" value="1"/>
</dbReference>
<name>A0ABR4BE21_9LECA</name>
<dbReference type="InterPro" id="IPR046341">
    <property type="entry name" value="SET_dom_sf"/>
</dbReference>
<evidence type="ECO:0008006" key="3">
    <source>
        <dbReference type="Google" id="ProtNLM"/>
    </source>
</evidence>
<dbReference type="SUPFAM" id="SSF82199">
    <property type="entry name" value="SET domain"/>
    <property type="match status" value="1"/>
</dbReference>
<dbReference type="Gene3D" id="3.90.1410.10">
    <property type="entry name" value="set domain protein methyltransferase, domain 1"/>
    <property type="match status" value="1"/>
</dbReference>
<dbReference type="Proteomes" id="UP001590951">
    <property type="component" value="Unassembled WGS sequence"/>
</dbReference>